<feature type="region of interest" description="Disordered" evidence="4">
    <location>
        <begin position="243"/>
        <end position="301"/>
    </location>
</feature>
<evidence type="ECO:0000256" key="4">
    <source>
        <dbReference type="SAM" id="MobiDB-lite"/>
    </source>
</evidence>
<keyword evidence="5" id="KW-0472">Membrane</keyword>
<evidence type="ECO:0000256" key="5">
    <source>
        <dbReference type="SAM" id="Phobius"/>
    </source>
</evidence>
<dbReference type="GO" id="GO:0030864">
    <property type="term" value="C:cortical actin cytoskeleton"/>
    <property type="evidence" value="ECO:0007669"/>
    <property type="project" value="TreeGrafter"/>
</dbReference>
<dbReference type="AlphaFoldDB" id="A0A1B0BA73"/>
<feature type="coiled-coil region" evidence="3">
    <location>
        <begin position="67"/>
        <end position="94"/>
    </location>
</feature>
<reference evidence="7" key="1">
    <citation type="submission" date="2015-01" db="EMBL/GenBank/DDBJ databases">
        <authorList>
            <person name="Aksoy S."/>
            <person name="Warren W."/>
            <person name="Wilson R.K."/>
        </authorList>
    </citation>
    <scope>NUCLEOTIDE SEQUENCE [LARGE SCALE GENOMIC DNA]</scope>
    <source>
        <strain evidence="7">IAEA</strain>
    </source>
</reference>
<evidence type="ECO:0008006" key="8">
    <source>
        <dbReference type="Google" id="ProtNLM"/>
    </source>
</evidence>
<proteinExistence type="predicted"/>
<dbReference type="GO" id="GO:0030833">
    <property type="term" value="P:regulation of actin filament polymerization"/>
    <property type="evidence" value="ECO:0007669"/>
    <property type="project" value="TreeGrafter"/>
</dbReference>
<dbReference type="EMBL" id="JXJN01010845">
    <property type="status" value="NOT_ANNOTATED_CDS"/>
    <property type="molecule type" value="Genomic_DNA"/>
</dbReference>
<name>A0A1B0BA73_9MUSC</name>
<accession>A0A1B0BA73</accession>
<dbReference type="GO" id="GO:0016477">
    <property type="term" value="P:cell migration"/>
    <property type="evidence" value="ECO:0007669"/>
    <property type="project" value="TreeGrafter"/>
</dbReference>
<evidence type="ECO:0000313" key="7">
    <source>
        <dbReference type="Proteomes" id="UP000092460"/>
    </source>
</evidence>
<organism evidence="6 7">
    <name type="scientific">Glossina palpalis gambiensis</name>
    <dbReference type="NCBI Taxonomy" id="67801"/>
    <lineage>
        <taxon>Eukaryota</taxon>
        <taxon>Metazoa</taxon>
        <taxon>Ecdysozoa</taxon>
        <taxon>Arthropoda</taxon>
        <taxon>Hexapoda</taxon>
        <taxon>Insecta</taxon>
        <taxon>Pterygota</taxon>
        <taxon>Neoptera</taxon>
        <taxon>Endopterygota</taxon>
        <taxon>Diptera</taxon>
        <taxon>Brachycera</taxon>
        <taxon>Muscomorpha</taxon>
        <taxon>Hippoboscoidea</taxon>
        <taxon>Glossinidae</taxon>
        <taxon>Glossina</taxon>
    </lineage>
</organism>
<dbReference type="Proteomes" id="UP000092460">
    <property type="component" value="Unassembled WGS sequence"/>
</dbReference>
<evidence type="ECO:0000313" key="6">
    <source>
        <dbReference type="EnsemblMetazoa" id="GPPI023718-PA"/>
    </source>
</evidence>
<feature type="compositionally biased region" description="Basic and acidic residues" evidence="4">
    <location>
        <begin position="340"/>
        <end position="358"/>
    </location>
</feature>
<dbReference type="EnsemblMetazoa" id="GPPI023718-RA">
    <property type="protein sequence ID" value="GPPI023718-PA"/>
    <property type="gene ID" value="GPPI023718"/>
</dbReference>
<evidence type="ECO:0000256" key="3">
    <source>
        <dbReference type="SAM" id="Coils"/>
    </source>
</evidence>
<dbReference type="PANTHER" id="PTHR10829">
    <property type="entry name" value="CORTACTIN AND DREBRIN"/>
    <property type="match status" value="1"/>
</dbReference>
<dbReference type="InterPro" id="IPR003134">
    <property type="entry name" value="Hs1_Cortactin"/>
</dbReference>
<dbReference type="VEuPathDB" id="VectorBase:GPPI023718"/>
<keyword evidence="1" id="KW-0597">Phosphoprotein</keyword>
<feature type="transmembrane region" description="Helical" evidence="5">
    <location>
        <begin position="7"/>
        <end position="25"/>
    </location>
</feature>
<dbReference type="PANTHER" id="PTHR10829:SF23">
    <property type="entry name" value="CORTACTIN, ISOFORM A"/>
    <property type="match status" value="1"/>
</dbReference>
<evidence type="ECO:0000256" key="2">
    <source>
        <dbReference type="ARBA" id="ARBA00022737"/>
    </source>
</evidence>
<dbReference type="STRING" id="67801.A0A1B0BA73"/>
<dbReference type="GO" id="GO:0051015">
    <property type="term" value="F:actin filament binding"/>
    <property type="evidence" value="ECO:0007669"/>
    <property type="project" value="TreeGrafter"/>
</dbReference>
<feature type="transmembrane region" description="Helical" evidence="5">
    <location>
        <begin position="31"/>
        <end position="52"/>
    </location>
</feature>
<keyword evidence="5" id="KW-0812">Transmembrane</keyword>
<dbReference type="PROSITE" id="PS51090">
    <property type="entry name" value="CORTACTIN"/>
    <property type="match status" value="4"/>
</dbReference>
<keyword evidence="5" id="KW-1133">Transmembrane helix</keyword>
<feature type="compositionally biased region" description="Basic and acidic residues" evidence="4">
    <location>
        <begin position="252"/>
        <end position="286"/>
    </location>
</feature>
<dbReference type="GO" id="GO:0005886">
    <property type="term" value="C:plasma membrane"/>
    <property type="evidence" value="ECO:0007669"/>
    <property type="project" value="TreeGrafter"/>
</dbReference>
<feature type="region of interest" description="Disordered" evidence="4">
    <location>
        <begin position="335"/>
        <end position="358"/>
    </location>
</feature>
<dbReference type="GO" id="GO:0030427">
    <property type="term" value="C:site of polarized growth"/>
    <property type="evidence" value="ECO:0007669"/>
    <property type="project" value="TreeGrafter"/>
</dbReference>
<dbReference type="Pfam" id="PF02218">
    <property type="entry name" value="HS1_rep"/>
    <property type="match status" value="4"/>
</dbReference>
<dbReference type="GO" id="GO:0005884">
    <property type="term" value="C:actin filament"/>
    <property type="evidence" value="ECO:0007669"/>
    <property type="project" value="TreeGrafter"/>
</dbReference>
<keyword evidence="7" id="KW-1185">Reference proteome</keyword>
<protein>
    <recommendedName>
        <fullName evidence="8">Cortactin</fullName>
    </recommendedName>
</protein>
<reference evidence="6" key="2">
    <citation type="submission" date="2020-05" db="UniProtKB">
        <authorList>
            <consortium name="EnsemblMetazoa"/>
        </authorList>
    </citation>
    <scope>IDENTIFICATION</scope>
    <source>
        <strain evidence="6">IAEA</strain>
    </source>
</reference>
<keyword evidence="2" id="KW-0677">Repeat</keyword>
<evidence type="ECO:0000256" key="1">
    <source>
        <dbReference type="ARBA" id="ARBA00022553"/>
    </source>
</evidence>
<sequence length="392" mass="43794">AYVLPVFILLVVYFSGLTLVGHTFYSCSYILPVIILLFIYFTGHHLAVHILYRWGSGRTAGAIDTQKLRFEIERADHEKKLKQLEELNPRYGRKLCVQSDRIDKSAVSYDYQGKLEKLASQTVYSTGFGGKFGVQADRLDKSAAGWDYLEKVEKHASQKNFTTKGCKGFGGKFGVQSDRQDKSAVGWDHKEASQKHKSQLDHKIGFGGKFGIQKDRMDKSAIAYDESTKQVRTNYTKVRPVIEGAKPSNLRAKSENLAKSTEGDTRKRAEEQKRLRETKDKCDQGETAKQAVAKNKPQQAAEENCLPPAKGVRTIIVTGLQVGICNAISAFNQMQSPSKEATDTSRKEPIHIPREPSKVADLIPSIEIQTVFTPPSKVQLQEPSGRVNIKTE</sequence>
<keyword evidence="3" id="KW-0175">Coiled coil</keyword>